<comment type="function">
    <text evidence="7">Low-potential electron donor to a number of redox enzymes.</text>
</comment>
<comment type="similarity">
    <text evidence="2 7">Belongs to the flavodoxin family.</text>
</comment>
<dbReference type="PANTHER" id="PTHR42809">
    <property type="entry name" value="FLAVODOXIN 2"/>
    <property type="match status" value="1"/>
</dbReference>
<comment type="cofactor">
    <cofactor evidence="1 7">
        <name>FMN</name>
        <dbReference type="ChEBI" id="CHEBI:58210"/>
    </cofactor>
</comment>
<evidence type="ECO:0000256" key="7">
    <source>
        <dbReference type="PIRNR" id="PIRNR038996"/>
    </source>
</evidence>
<evidence type="ECO:0000313" key="9">
    <source>
        <dbReference type="EMBL" id="AAV90475.2"/>
    </source>
</evidence>
<evidence type="ECO:0000256" key="6">
    <source>
        <dbReference type="ARBA" id="ARBA00022982"/>
    </source>
</evidence>
<accession>Q5NLD5</accession>
<name>Q5NLD5_ZYMMO</name>
<gene>
    <name evidence="9" type="ordered locus">ZMO1851</name>
</gene>
<dbReference type="NCBIfam" id="TIGR01752">
    <property type="entry name" value="flav_long"/>
    <property type="match status" value="1"/>
</dbReference>
<evidence type="ECO:0000256" key="2">
    <source>
        <dbReference type="ARBA" id="ARBA00005267"/>
    </source>
</evidence>
<evidence type="ECO:0000256" key="1">
    <source>
        <dbReference type="ARBA" id="ARBA00001917"/>
    </source>
</evidence>
<dbReference type="InterPro" id="IPR010086">
    <property type="entry name" value="Flavodoxin_lc"/>
</dbReference>
<dbReference type="eggNOG" id="COG0716">
    <property type="taxonomic scope" value="Bacteria"/>
</dbReference>
<keyword evidence="6 7" id="KW-0249">Electron transport</keyword>
<dbReference type="Pfam" id="PF00258">
    <property type="entry name" value="Flavodoxin_1"/>
    <property type="match status" value="1"/>
</dbReference>
<sequence length="195" mass="21825">MLHIFIDIDNHLNYSFKDRLLLLCVNFDRYGILFTMSINIIFGSDSGCTKKIALDMAKRIDGRAVNILKAEPSDFTDCSLLILGCPTYGDGELQIDWEDNLALLQEANLGNKTVAIFGTGDQDIYPDSFVDAIGILYDIVIERGAKVIGFTDTAGYQFTRSLAVRDDHFVGLALDEDNQPFETDDRIASWLKQIL</sequence>
<keyword evidence="4 7" id="KW-0285">Flavoprotein</keyword>
<evidence type="ECO:0000313" key="10">
    <source>
        <dbReference type="Proteomes" id="UP000001173"/>
    </source>
</evidence>
<dbReference type="GO" id="GO:0009055">
    <property type="term" value="F:electron transfer activity"/>
    <property type="evidence" value="ECO:0007669"/>
    <property type="project" value="UniProtKB-UniRule"/>
</dbReference>
<dbReference type="SUPFAM" id="SSF52218">
    <property type="entry name" value="Flavoproteins"/>
    <property type="match status" value="1"/>
</dbReference>
<dbReference type="Gene3D" id="3.40.50.360">
    <property type="match status" value="1"/>
</dbReference>
<dbReference type="InterPro" id="IPR008254">
    <property type="entry name" value="Flavodoxin/NO_synth"/>
</dbReference>
<dbReference type="GO" id="GO:0010181">
    <property type="term" value="F:FMN binding"/>
    <property type="evidence" value="ECO:0007669"/>
    <property type="project" value="UniProtKB-UniRule"/>
</dbReference>
<evidence type="ECO:0000256" key="4">
    <source>
        <dbReference type="ARBA" id="ARBA00022630"/>
    </source>
</evidence>
<dbReference type="Proteomes" id="UP000001173">
    <property type="component" value="Chromosome"/>
</dbReference>
<dbReference type="EMBL" id="AE008692">
    <property type="protein sequence ID" value="AAV90475.2"/>
    <property type="molecule type" value="Genomic_DNA"/>
</dbReference>
<dbReference type="PIRSF" id="PIRSF038996">
    <property type="entry name" value="FldA"/>
    <property type="match status" value="1"/>
</dbReference>
<dbReference type="KEGG" id="zmo:ZMO1851"/>
<dbReference type="InterPro" id="IPR029039">
    <property type="entry name" value="Flavoprotein-like_sf"/>
</dbReference>
<keyword evidence="5 7" id="KW-0288">FMN</keyword>
<keyword evidence="10" id="KW-1185">Reference proteome</keyword>
<dbReference type="NCBIfam" id="NF006736">
    <property type="entry name" value="PRK09267.1-2"/>
    <property type="match status" value="1"/>
</dbReference>
<organism evidence="9 10">
    <name type="scientific">Zymomonas mobilis subsp. mobilis (strain ATCC 31821 / ZM4 / CP4)</name>
    <dbReference type="NCBI Taxonomy" id="264203"/>
    <lineage>
        <taxon>Bacteria</taxon>
        <taxon>Pseudomonadati</taxon>
        <taxon>Pseudomonadota</taxon>
        <taxon>Alphaproteobacteria</taxon>
        <taxon>Sphingomonadales</taxon>
        <taxon>Zymomonadaceae</taxon>
        <taxon>Zymomonas</taxon>
    </lineage>
</organism>
<evidence type="ECO:0000259" key="8">
    <source>
        <dbReference type="PROSITE" id="PS50902"/>
    </source>
</evidence>
<feature type="domain" description="Flavodoxin-like" evidence="8">
    <location>
        <begin position="38"/>
        <end position="195"/>
    </location>
</feature>
<dbReference type="PROSITE" id="PS50902">
    <property type="entry name" value="FLAVODOXIN_LIKE"/>
    <property type="match status" value="1"/>
</dbReference>
<evidence type="ECO:0000256" key="5">
    <source>
        <dbReference type="ARBA" id="ARBA00022643"/>
    </source>
</evidence>
<evidence type="ECO:0000256" key="3">
    <source>
        <dbReference type="ARBA" id="ARBA00022448"/>
    </source>
</evidence>
<dbReference type="STRING" id="264203.ZMO1851"/>
<keyword evidence="3 7" id="KW-0813">Transport</keyword>
<reference evidence="9 10" key="2">
    <citation type="journal article" date="2009" name="Nat. Biotechnol.">
        <title>Improved genome annotation for Zymomonas mobilis.</title>
        <authorList>
            <person name="Yang S."/>
            <person name="Pappas K.M."/>
            <person name="Hauser L.J."/>
            <person name="Land M.L."/>
            <person name="Chen G.L."/>
            <person name="Hurst G.B."/>
            <person name="Pan C."/>
            <person name="Kouvelis V.N."/>
            <person name="Typas M.A."/>
            <person name="Pelletier D.A."/>
            <person name="Klingeman D.M."/>
            <person name="Chang Y.J."/>
            <person name="Samatova N.F."/>
            <person name="Brown S.D."/>
        </authorList>
    </citation>
    <scope>NUCLEOTIDE SEQUENCE [LARGE SCALE GENOMIC DNA]</scope>
    <source>
        <strain evidence="10">ATCC 31821 / ZM4 / CP4</strain>
    </source>
</reference>
<dbReference type="HOGENOM" id="CLU_051402_1_0_5"/>
<dbReference type="NCBIfam" id="NF006739">
    <property type="entry name" value="PRK09267.1-5"/>
    <property type="match status" value="1"/>
</dbReference>
<proteinExistence type="inferred from homology"/>
<dbReference type="InterPro" id="IPR050619">
    <property type="entry name" value="Flavodoxin"/>
</dbReference>
<dbReference type="PANTHER" id="PTHR42809:SF1">
    <property type="entry name" value="FLAVODOXIN 1"/>
    <property type="match status" value="1"/>
</dbReference>
<reference evidence="9 10" key="1">
    <citation type="journal article" date="2005" name="Nat. Biotechnol.">
        <title>The genome sequence of the ethanologenic bacterium Zymomonas mobilis ZM4.</title>
        <authorList>
            <person name="Seo J.S."/>
            <person name="Chong H."/>
            <person name="Park H.S."/>
            <person name="Yoon K.O."/>
            <person name="Jung C."/>
            <person name="Kim J.J."/>
            <person name="Hong J.H."/>
            <person name="Kim H."/>
            <person name="Kim J.H."/>
            <person name="Kil J.I."/>
            <person name="Park C.J."/>
            <person name="Oh H.M."/>
            <person name="Lee J.S."/>
            <person name="Jin S.J."/>
            <person name="Um H.W."/>
            <person name="Lee H.J."/>
            <person name="Oh S.J."/>
            <person name="Kim J.Y."/>
            <person name="Kang H.L."/>
            <person name="Lee S.Y."/>
            <person name="Lee K.J."/>
            <person name="Kang H.S."/>
        </authorList>
    </citation>
    <scope>NUCLEOTIDE SEQUENCE [LARGE SCALE GENOMIC DNA]</scope>
    <source>
        <strain evidence="10">ATCC 31821 / ZM4 / CP4</strain>
    </source>
</reference>
<dbReference type="AlphaFoldDB" id="Q5NLD5"/>
<protein>
    <recommendedName>
        <fullName evidence="7">Flavodoxin</fullName>
    </recommendedName>
</protein>